<keyword evidence="2" id="KW-1185">Reference proteome</keyword>
<evidence type="ECO:0000313" key="1">
    <source>
        <dbReference type="EMBL" id="KAA0714519.1"/>
    </source>
</evidence>
<accession>A0A5A9P0H6</accession>
<reference evidence="1 2" key="1">
    <citation type="journal article" date="2019" name="Mol. Ecol. Resour.">
        <title>Chromosome-level genome assembly of Triplophysa tibetana, a fish adapted to the harsh high-altitude environment of the Tibetan Plateau.</title>
        <authorList>
            <person name="Yang X."/>
            <person name="Liu H."/>
            <person name="Ma Z."/>
            <person name="Zou Y."/>
            <person name="Zou M."/>
            <person name="Mao Y."/>
            <person name="Li X."/>
            <person name="Wang H."/>
            <person name="Chen T."/>
            <person name="Wang W."/>
            <person name="Yang R."/>
        </authorList>
    </citation>
    <scope>NUCLEOTIDE SEQUENCE [LARGE SCALE GENOMIC DNA]</scope>
    <source>
        <strain evidence="1">TTIB1903HZAU</strain>
        <tissue evidence="1">Muscle</tissue>
    </source>
</reference>
<sequence>MFNATVQDNVGNITPCGENGFTNGIHVLELTSVFVNIPCRPSPNHLNGIKIIGTCKMVQKSGVILREEVLCQTGPFLLKDPIITAQTWSLSQEGCPLKHFHIASHSMTEKAPQIMMELCHVENISSGISLSCNVGSHQDRLGQQSCHVQRQKAFFAIRRSLQSESLKYDDM</sequence>
<comment type="caution">
    <text evidence="1">The sequence shown here is derived from an EMBL/GenBank/DDBJ whole genome shotgun (WGS) entry which is preliminary data.</text>
</comment>
<dbReference type="Proteomes" id="UP000324632">
    <property type="component" value="Chromosome 12"/>
</dbReference>
<evidence type="ECO:0000313" key="2">
    <source>
        <dbReference type="Proteomes" id="UP000324632"/>
    </source>
</evidence>
<name>A0A5A9P0H6_9TELE</name>
<protein>
    <submittedName>
        <fullName evidence="1">Uncharacterized protein</fullName>
    </submittedName>
</protein>
<organism evidence="1 2">
    <name type="scientific">Triplophysa tibetana</name>
    <dbReference type="NCBI Taxonomy" id="1572043"/>
    <lineage>
        <taxon>Eukaryota</taxon>
        <taxon>Metazoa</taxon>
        <taxon>Chordata</taxon>
        <taxon>Craniata</taxon>
        <taxon>Vertebrata</taxon>
        <taxon>Euteleostomi</taxon>
        <taxon>Actinopterygii</taxon>
        <taxon>Neopterygii</taxon>
        <taxon>Teleostei</taxon>
        <taxon>Ostariophysi</taxon>
        <taxon>Cypriniformes</taxon>
        <taxon>Nemacheilidae</taxon>
        <taxon>Triplophysa</taxon>
    </lineage>
</organism>
<dbReference type="EMBL" id="SOYY01000012">
    <property type="protein sequence ID" value="KAA0714519.1"/>
    <property type="molecule type" value="Genomic_DNA"/>
</dbReference>
<gene>
    <name evidence="1" type="ORF">E1301_Tti022974</name>
</gene>
<proteinExistence type="predicted"/>
<dbReference type="AlphaFoldDB" id="A0A5A9P0H6"/>